<dbReference type="EMBL" id="CP098611">
    <property type="protein sequence ID" value="USR92669.1"/>
    <property type="molecule type" value="Genomic_DNA"/>
</dbReference>
<accession>A0ABY5ATW2</accession>
<protein>
    <recommendedName>
        <fullName evidence="4">HNH endonuclease</fullName>
    </recommendedName>
</protein>
<sequence length="161" mass="19087">MAVSRQKSFKDRYQGNWQTIAARTRHFSRNRCILNPLHKAQAVHHLRYRDRRGKIAGREVPGWDVVPLCRRCHGRVHRHDYWHSAKRNPALNNHQYAPVLWRLRLRFWLWAGLLHLWWIPALSLALAAGWFTYSSQIRETLPQLNPLSDPDVHESDSPDSF</sequence>
<evidence type="ECO:0008006" key="4">
    <source>
        <dbReference type="Google" id="ProtNLM"/>
    </source>
</evidence>
<keyword evidence="1" id="KW-0472">Membrane</keyword>
<dbReference type="Proteomes" id="UP001056708">
    <property type="component" value="Chromosome"/>
</dbReference>
<reference evidence="2" key="1">
    <citation type="submission" date="2022-06" db="EMBL/GenBank/DDBJ databases">
        <title>Genome sequence of Phormidium yuhuli AB48 isolated from an industrial photobioreactor environment.</title>
        <authorList>
            <person name="Qiu Y."/>
            <person name="Noonan A.J.C."/>
            <person name="Dofher K."/>
            <person name="Koch M."/>
            <person name="Kieft B."/>
            <person name="Lin X."/>
            <person name="Ziels R.M."/>
            <person name="Hallam S.J."/>
        </authorList>
    </citation>
    <scope>NUCLEOTIDE SEQUENCE</scope>
    <source>
        <strain evidence="2">AB48</strain>
    </source>
</reference>
<keyword evidence="3" id="KW-1185">Reference proteome</keyword>
<feature type="transmembrane region" description="Helical" evidence="1">
    <location>
        <begin position="107"/>
        <end position="133"/>
    </location>
</feature>
<evidence type="ECO:0000313" key="3">
    <source>
        <dbReference type="Proteomes" id="UP001056708"/>
    </source>
</evidence>
<organism evidence="2 3">
    <name type="scientific">Phormidium yuhuli AB48</name>
    <dbReference type="NCBI Taxonomy" id="2940671"/>
    <lineage>
        <taxon>Bacteria</taxon>
        <taxon>Bacillati</taxon>
        <taxon>Cyanobacteriota</taxon>
        <taxon>Cyanophyceae</taxon>
        <taxon>Oscillatoriophycideae</taxon>
        <taxon>Oscillatoriales</taxon>
        <taxon>Oscillatoriaceae</taxon>
        <taxon>Phormidium</taxon>
        <taxon>Phormidium yuhuli</taxon>
    </lineage>
</organism>
<name>A0ABY5ATW2_9CYAN</name>
<keyword evidence="1" id="KW-0812">Transmembrane</keyword>
<proteinExistence type="predicted"/>
<evidence type="ECO:0000313" key="2">
    <source>
        <dbReference type="EMBL" id="USR92669.1"/>
    </source>
</evidence>
<keyword evidence="1" id="KW-1133">Transmembrane helix</keyword>
<evidence type="ECO:0000256" key="1">
    <source>
        <dbReference type="SAM" id="Phobius"/>
    </source>
</evidence>
<gene>
    <name evidence="2" type="ORF">NEA10_08115</name>
</gene>
<dbReference type="RefSeq" id="WP_252664815.1">
    <property type="nucleotide sequence ID" value="NZ_CP098611.1"/>
</dbReference>